<dbReference type="InterPro" id="IPR027417">
    <property type="entry name" value="P-loop_NTPase"/>
</dbReference>
<dbReference type="AlphaFoldDB" id="A0A8V0XVD9"/>
<dbReference type="PRINTS" id="PR00449">
    <property type="entry name" value="RASTRNSFRMNG"/>
</dbReference>
<reference evidence="2" key="2">
    <citation type="submission" date="2025-08" db="UniProtKB">
        <authorList>
            <consortium name="Ensembl"/>
        </authorList>
    </citation>
    <scope>IDENTIFICATION</scope>
    <source>
        <strain evidence="2">broiler</strain>
    </source>
</reference>
<dbReference type="InterPro" id="IPR001806">
    <property type="entry name" value="Small_GTPase"/>
</dbReference>
<dbReference type="SUPFAM" id="SSF52540">
    <property type="entry name" value="P-loop containing nucleoside triphosphate hydrolases"/>
    <property type="match status" value="1"/>
</dbReference>
<dbReference type="GO" id="GO:0005525">
    <property type="term" value="F:GTP binding"/>
    <property type="evidence" value="ECO:0007669"/>
    <property type="project" value="InterPro"/>
</dbReference>
<dbReference type="Pfam" id="PF00071">
    <property type="entry name" value="Ras"/>
    <property type="match status" value="1"/>
</dbReference>
<evidence type="ECO:0000313" key="2">
    <source>
        <dbReference type="Ensembl" id="ENSGALP00010010652.1"/>
    </source>
</evidence>
<proteinExistence type="predicted"/>
<name>A0A8V0XVD9_CHICK</name>
<reference evidence="2" key="3">
    <citation type="submission" date="2025-09" db="UniProtKB">
        <authorList>
            <consortium name="Ensembl"/>
        </authorList>
    </citation>
    <scope>IDENTIFICATION</scope>
    <source>
        <strain evidence="2">broiler</strain>
    </source>
</reference>
<reference evidence="2" key="1">
    <citation type="submission" date="2020-11" db="EMBL/GenBank/DDBJ databases">
        <title>Gallus gallus (Chicken) genome, bGalGal1, GRCg7b, maternal haplotype autosomes + Z &amp; W.</title>
        <authorList>
            <person name="Warren W."/>
            <person name="Formenti G."/>
            <person name="Fedrigo O."/>
            <person name="Haase B."/>
            <person name="Mountcastle J."/>
            <person name="Balacco J."/>
            <person name="Tracey A."/>
            <person name="Schneider V."/>
            <person name="Okimoto R."/>
            <person name="Cheng H."/>
            <person name="Hawken R."/>
            <person name="Howe K."/>
            <person name="Jarvis E.D."/>
        </authorList>
    </citation>
    <scope>NUCLEOTIDE SEQUENCE [LARGE SCALE GENOMIC DNA]</scope>
    <source>
        <strain evidence="2">Broiler</strain>
    </source>
</reference>
<dbReference type="Proteomes" id="UP000000539">
    <property type="component" value="Chromosome 2"/>
</dbReference>
<accession>A0A8V0XVD9</accession>
<dbReference type="GO" id="GO:0003924">
    <property type="term" value="F:GTPase activity"/>
    <property type="evidence" value="ECO:0007669"/>
    <property type="project" value="InterPro"/>
</dbReference>
<dbReference type="Gene3D" id="3.40.50.300">
    <property type="entry name" value="P-loop containing nucleotide triphosphate hydrolases"/>
    <property type="match status" value="1"/>
</dbReference>
<protein>
    <submittedName>
        <fullName evidence="2">Uncharacterized protein</fullName>
    </submittedName>
</protein>
<sequence>MTTQGILLIIGDSSVGKISLLLCFADNTFSGSYIITVGVDFKIQTV</sequence>
<organism evidence="2 3">
    <name type="scientific">Gallus gallus</name>
    <name type="common">Chicken</name>
    <dbReference type="NCBI Taxonomy" id="9031"/>
    <lineage>
        <taxon>Eukaryota</taxon>
        <taxon>Metazoa</taxon>
        <taxon>Chordata</taxon>
        <taxon>Craniata</taxon>
        <taxon>Vertebrata</taxon>
        <taxon>Euteleostomi</taxon>
        <taxon>Archelosauria</taxon>
        <taxon>Archosauria</taxon>
        <taxon>Dinosauria</taxon>
        <taxon>Saurischia</taxon>
        <taxon>Theropoda</taxon>
        <taxon>Coelurosauria</taxon>
        <taxon>Aves</taxon>
        <taxon>Neognathae</taxon>
        <taxon>Galloanserae</taxon>
        <taxon>Galliformes</taxon>
        <taxon>Phasianidae</taxon>
        <taxon>Phasianinae</taxon>
        <taxon>Gallus</taxon>
    </lineage>
</organism>
<evidence type="ECO:0000256" key="1">
    <source>
        <dbReference type="ARBA" id="ARBA00022741"/>
    </source>
</evidence>
<keyword evidence="1" id="KW-0547">Nucleotide-binding</keyword>
<dbReference type="Ensembl" id="ENSGALT00010019103.1">
    <property type="protein sequence ID" value="ENSGALP00010010652.1"/>
    <property type="gene ID" value="ENSGALG00010008014.1"/>
</dbReference>
<evidence type="ECO:0000313" key="3">
    <source>
        <dbReference type="Proteomes" id="UP000000539"/>
    </source>
</evidence>
<dbReference type="FunCoup" id="A0A8V0XVD9">
    <property type="interactions" value="407"/>
</dbReference>
<keyword evidence="3" id="KW-1185">Reference proteome</keyword>